<dbReference type="InterPro" id="IPR050360">
    <property type="entry name" value="MFS_Sugar_Transporters"/>
</dbReference>
<keyword evidence="3 7" id="KW-0813">Transport</keyword>
<evidence type="ECO:0000259" key="10">
    <source>
        <dbReference type="PROSITE" id="PS50850"/>
    </source>
</evidence>
<dbReference type="GO" id="GO:0005351">
    <property type="term" value="F:carbohydrate:proton symporter activity"/>
    <property type="evidence" value="ECO:0007669"/>
    <property type="project" value="TreeGrafter"/>
</dbReference>
<feature type="transmembrane region" description="Helical" evidence="9">
    <location>
        <begin position="300"/>
        <end position="323"/>
    </location>
</feature>
<feature type="domain" description="Major facilitator superfamily (MFS) profile" evidence="10">
    <location>
        <begin position="18"/>
        <end position="453"/>
    </location>
</feature>
<feature type="compositionally biased region" description="Basic and acidic residues" evidence="8">
    <location>
        <begin position="475"/>
        <end position="493"/>
    </location>
</feature>
<dbReference type="InterPro" id="IPR036259">
    <property type="entry name" value="MFS_trans_sf"/>
</dbReference>
<feature type="transmembrane region" description="Helical" evidence="9">
    <location>
        <begin position="55"/>
        <end position="78"/>
    </location>
</feature>
<evidence type="ECO:0000256" key="5">
    <source>
        <dbReference type="ARBA" id="ARBA00022989"/>
    </source>
</evidence>
<dbReference type="PROSITE" id="PS00217">
    <property type="entry name" value="SUGAR_TRANSPORT_2"/>
    <property type="match status" value="1"/>
</dbReference>
<evidence type="ECO:0000313" key="11">
    <source>
        <dbReference type="EMBL" id="KAK0388496.1"/>
    </source>
</evidence>
<keyword evidence="4 9" id="KW-0812">Transmembrane</keyword>
<keyword evidence="12" id="KW-1185">Reference proteome</keyword>
<comment type="caution">
    <text evidence="11">The sequence shown here is derived from an EMBL/GenBank/DDBJ whole genome shotgun (WGS) entry which is preliminary data.</text>
</comment>
<evidence type="ECO:0000256" key="2">
    <source>
        <dbReference type="ARBA" id="ARBA00010992"/>
    </source>
</evidence>
<dbReference type="GO" id="GO:0016020">
    <property type="term" value="C:membrane"/>
    <property type="evidence" value="ECO:0007669"/>
    <property type="project" value="UniProtKB-SubCell"/>
</dbReference>
<dbReference type="NCBIfam" id="TIGR00879">
    <property type="entry name" value="SP"/>
    <property type="match status" value="1"/>
</dbReference>
<feature type="transmembrane region" description="Helical" evidence="9">
    <location>
        <begin position="359"/>
        <end position="380"/>
    </location>
</feature>
<dbReference type="Pfam" id="PF00083">
    <property type="entry name" value="Sugar_tr"/>
    <property type="match status" value="1"/>
</dbReference>
<evidence type="ECO:0000256" key="8">
    <source>
        <dbReference type="SAM" id="MobiDB-lite"/>
    </source>
</evidence>
<dbReference type="InterPro" id="IPR003663">
    <property type="entry name" value="Sugar/inositol_transpt"/>
</dbReference>
<evidence type="ECO:0000256" key="3">
    <source>
        <dbReference type="ARBA" id="ARBA00022448"/>
    </source>
</evidence>
<evidence type="ECO:0000256" key="7">
    <source>
        <dbReference type="RuleBase" id="RU003346"/>
    </source>
</evidence>
<evidence type="ECO:0000256" key="1">
    <source>
        <dbReference type="ARBA" id="ARBA00004141"/>
    </source>
</evidence>
<gene>
    <name evidence="11" type="ORF">NLU13_4740</name>
</gene>
<keyword evidence="6 9" id="KW-0472">Membrane</keyword>
<dbReference type="PROSITE" id="PS50850">
    <property type="entry name" value="MFS"/>
    <property type="match status" value="1"/>
</dbReference>
<feature type="transmembrane region" description="Helical" evidence="9">
    <location>
        <begin position="330"/>
        <end position="353"/>
    </location>
</feature>
<feature type="region of interest" description="Disordered" evidence="8">
    <location>
        <begin position="475"/>
        <end position="507"/>
    </location>
</feature>
<organism evidence="11 12">
    <name type="scientific">Sarocladium strictum</name>
    <name type="common">Black bundle disease fungus</name>
    <name type="synonym">Acremonium strictum</name>
    <dbReference type="NCBI Taxonomy" id="5046"/>
    <lineage>
        <taxon>Eukaryota</taxon>
        <taxon>Fungi</taxon>
        <taxon>Dikarya</taxon>
        <taxon>Ascomycota</taxon>
        <taxon>Pezizomycotina</taxon>
        <taxon>Sordariomycetes</taxon>
        <taxon>Hypocreomycetidae</taxon>
        <taxon>Hypocreales</taxon>
        <taxon>Sarocladiaceae</taxon>
        <taxon>Sarocladium</taxon>
    </lineage>
</organism>
<dbReference type="AlphaFoldDB" id="A0AA39GK36"/>
<dbReference type="PANTHER" id="PTHR48022">
    <property type="entry name" value="PLASTIDIC GLUCOSE TRANSPORTER 4"/>
    <property type="match status" value="1"/>
</dbReference>
<dbReference type="PRINTS" id="PR00171">
    <property type="entry name" value="SUGRTRNSPORT"/>
</dbReference>
<dbReference type="Proteomes" id="UP001175261">
    <property type="component" value="Unassembled WGS sequence"/>
</dbReference>
<comment type="subcellular location">
    <subcellularLocation>
        <location evidence="1">Membrane</location>
        <topology evidence="1">Multi-pass membrane protein</topology>
    </subcellularLocation>
</comment>
<feature type="transmembrane region" description="Helical" evidence="9">
    <location>
        <begin position="401"/>
        <end position="418"/>
    </location>
</feature>
<accession>A0AA39GK36</accession>
<comment type="similarity">
    <text evidence="2 7">Belongs to the major facilitator superfamily. Sugar transporter (TC 2.A.1.1) family.</text>
</comment>
<dbReference type="SUPFAM" id="SSF103473">
    <property type="entry name" value="MFS general substrate transporter"/>
    <property type="match status" value="1"/>
</dbReference>
<dbReference type="FunFam" id="1.20.1250.20:FF:000134">
    <property type="entry name" value="MFS sugar transporter protein"/>
    <property type="match status" value="1"/>
</dbReference>
<keyword evidence="5 9" id="KW-1133">Transmembrane helix</keyword>
<feature type="transmembrane region" description="Helical" evidence="9">
    <location>
        <begin position="12"/>
        <end position="31"/>
    </location>
</feature>
<reference evidence="11" key="1">
    <citation type="submission" date="2022-10" db="EMBL/GenBank/DDBJ databases">
        <title>Determination and structural analysis of whole genome sequence of Sarocladium strictum F4-1.</title>
        <authorList>
            <person name="Hu L."/>
            <person name="Jiang Y."/>
        </authorList>
    </citation>
    <scope>NUCLEOTIDE SEQUENCE</scope>
    <source>
        <strain evidence="11">F4-1</strain>
    </source>
</reference>
<dbReference type="InterPro" id="IPR005828">
    <property type="entry name" value="MFS_sugar_transport-like"/>
</dbReference>
<evidence type="ECO:0000313" key="12">
    <source>
        <dbReference type="Proteomes" id="UP001175261"/>
    </source>
</evidence>
<dbReference type="InterPro" id="IPR005829">
    <property type="entry name" value="Sugar_transporter_CS"/>
</dbReference>
<feature type="transmembrane region" description="Helical" evidence="9">
    <location>
        <begin position="143"/>
        <end position="163"/>
    </location>
</feature>
<evidence type="ECO:0000256" key="4">
    <source>
        <dbReference type="ARBA" id="ARBA00022692"/>
    </source>
</evidence>
<feature type="transmembrane region" description="Helical" evidence="9">
    <location>
        <begin position="108"/>
        <end position="131"/>
    </location>
</feature>
<feature type="transmembrane region" description="Helical" evidence="9">
    <location>
        <begin position="264"/>
        <end position="285"/>
    </location>
</feature>
<evidence type="ECO:0000256" key="9">
    <source>
        <dbReference type="SAM" id="Phobius"/>
    </source>
</evidence>
<dbReference type="InterPro" id="IPR020846">
    <property type="entry name" value="MFS_dom"/>
</dbReference>
<dbReference type="PANTHER" id="PTHR48022:SF2">
    <property type="entry name" value="PLASTIDIC GLUCOSE TRANSPORTER 4"/>
    <property type="match status" value="1"/>
</dbReference>
<sequence length="507" mass="55883">MHRPSFISSEASGYSYFCALWVAIGSLLWGYDSGIFSTAQAQDYFMHQFHPNPSMLGGIISIYTAGGAIGSLFSGIVGDRFGRRGTIQIGAVIAAIGTAMQTAAQETILLLVGRLIAGLAIGLIYFAIPMFQSEIAPASHRGTFVGLHAQFIGFGYMTSNWVGYGISFASGEVTYRFPVGLQVLWALLVLVGSYWLPESPRWLISKDRHDEAEKVLKRLRKSDIDPATVRKELVQMQDQISWERQNEEKSLIAIWRKPSYRKRLIIGCLTHIGQQICGISAINYYQTVMYRSLGISGSTVLLLAGVWGLTGPLANIFCLMFIIDRFNRRTILLWGSAALAVDIAIVQAMVAVYGGSNNVVANAFGIFFLLLFGIIFSLSWNSACPLYATEIFPTQIRATGGALATFCSFAIQVVLAQASPVALNNIGWRYYFFFIAMNVATGIIVFFMFPETKGKTLEEISEVFGDPFVTLHMDEDLKRPMDEEETGEKRVENAPDSGRAQTVSEAK</sequence>
<protein>
    <recommendedName>
        <fullName evidence="10">Major facilitator superfamily (MFS) profile domain-containing protein</fullName>
    </recommendedName>
</protein>
<proteinExistence type="inferred from homology"/>
<name>A0AA39GK36_SARSR</name>
<dbReference type="EMBL" id="JAPDFR010000003">
    <property type="protein sequence ID" value="KAK0388496.1"/>
    <property type="molecule type" value="Genomic_DNA"/>
</dbReference>
<evidence type="ECO:0000256" key="6">
    <source>
        <dbReference type="ARBA" id="ARBA00023136"/>
    </source>
</evidence>
<feature type="transmembrane region" description="Helical" evidence="9">
    <location>
        <begin position="430"/>
        <end position="449"/>
    </location>
</feature>
<dbReference type="Gene3D" id="1.20.1250.20">
    <property type="entry name" value="MFS general substrate transporter like domains"/>
    <property type="match status" value="1"/>
</dbReference>